<dbReference type="AlphaFoldDB" id="A0A645F6R2"/>
<protein>
    <submittedName>
        <fullName evidence="1">Uncharacterized protein</fullName>
    </submittedName>
</protein>
<organism evidence="1">
    <name type="scientific">bioreactor metagenome</name>
    <dbReference type="NCBI Taxonomy" id="1076179"/>
    <lineage>
        <taxon>unclassified sequences</taxon>
        <taxon>metagenomes</taxon>
        <taxon>ecological metagenomes</taxon>
    </lineage>
</organism>
<gene>
    <name evidence="1" type="ORF">SDC9_156861</name>
</gene>
<name>A0A645F6R2_9ZZZZ</name>
<evidence type="ECO:0000313" key="1">
    <source>
        <dbReference type="EMBL" id="MPN09570.1"/>
    </source>
</evidence>
<proteinExistence type="predicted"/>
<accession>A0A645F6R2</accession>
<dbReference type="EMBL" id="VSSQ01055682">
    <property type="protein sequence ID" value="MPN09570.1"/>
    <property type="molecule type" value="Genomic_DNA"/>
</dbReference>
<sequence length="149" mass="16411">MRCQELVEPFAVKGLYEAQVRHRGSPAGHFFYLVGALHHQFHGAADADKADLRSPADHFELSPRGRNTLCPGGGDGFGGLAARISYRHGDRELFPFADEEFKVGGVARRGDRHLRYGAEPGDVKYPVMRFSVFTDQSGAVDAQQYGQFG</sequence>
<comment type="caution">
    <text evidence="1">The sequence shown here is derived from an EMBL/GenBank/DDBJ whole genome shotgun (WGS) entry which is preliminary data.</text>
</comment>
<reference evidence="1" key="1">
    <citation type="submission" date="2019-08" db="EMBL/GenBank/DDBJ databases">
        <authorList>
            <person name="Kucharzyk K."/>
            <person name="Murdoch R.W."/>
            <person name="Higgins S."/>
            <person name="Loffler F."/>
        </authorList>
    </citation>
    <scope>NUCLEOTIDE SEQUENCE</scope>
</reference>